<proteinExistence type="inferred from homology"/>
<feature type="active site" description="Charge relay system" evidence="8 9">
    <location>
        <position position="591"/>
    </location>
</feature>
<evidence type="ECO:0000256" key="4">
    <source>
        <dbReference type="ARBA" id="ARBA00022670"/>
    </source>
</evidence>
<feature type="domain" description="PA" evidence="13">
    <location>
        <begin position="423"/>
        <end position="510"/>
    </location>
</feature>
<dbReference type="GO" id="GO:0016020">
    <property type="term" value="C:membrane"/>
    <property type="evidence" value="ECO:0007669"/>
    <property type="project" value="InterPro"/>
</dbReference>
<keyword evidence="6 9" id="KW-0378">Hydrolase</keyword>
<feature type="active site" description="Charge relay system" evidence="8 9">
    <location>
        <position position="260"/>
    </location>
</feature>
<dbReference type="AlphaFoldDB" id="A0A1X2IR39"/>
<dbReference type="SUPFAM" id="SSF52743">
    <property type="entry name" value="Subtilisin-like"/>
    <property type="match status" value="1"/>
</dbReference>
<gene>
    <name evidence="15" type="ORF">BCR42DRAFT_488749</name>
</gene>
<dbReference type="PROSITE" id="PS51892">
    <property type="entry name" value="SUBTILASE"/>
    <property type="match status" value="1"/>
</dbReference>
<dbReference type="InterPro" id="IPR000209">
    <property type="entry name" value="Peptidase_S8/S53_dom"/>
</dbReference>
<dbReference type="CDD" id="cd07489">
    <property type="entry name" value="Peptidases_S8_5"/>
    <property type="match status" value="1"/>
</dbReference>
<evidence type="ECO:0000256" key="5">
    <source>
        <dbReference type="ARBA" id="ARBA00022729"/>
    </source>
</evidence>
<comment type="caution">
    <text evidence="15">The sequence shown here is derived from an EMBL/GenBank/DDBJ whole genome shotgun (WGS) entry which is preliminary data.</text>
</comment>
<dbReference type="Pfam" id="PF02225">
    <property type="entry name" value="PA"/>
    <property type="match status" value="1"/>
</dbReference>
<feature type="domain" description="Peptidase S8/S53" evidence="12">
    <location>
        <begin position="197"/>
        <end position="610"/>
    </location>
</feature>
<evidence type="ECO:0000256" key="1">
    <source>
        <dbReference type="ARBA" id="ARBA00011073"/>
    </source>
</evidence>
<comment type="similarity">
    <text evidence="1 9 10">Belongs to the peptidase S8 family.</text>
</comment>
<name>A0A1X2IR39_9FUNG</name>
<feature type="region of interest" description="Disordered" evidence="11">
    <location>
        <begin position="850"/>
        <end position="873"/>
    </location>
</feature>
<dbReference type="EMBL" id="MCGE01000006">
    <property type="protein sequence ID" value="ORZ20206.1"/>
    <property type="molecule type" value="Genomic_DNA"/>
</dbReference>
<feature type="compositionally biased region" description="Polar residues" evidence="11">
    <location>
        <begin position="1"/>
        <end position="12"/>
    </location>
</feature>
<keyword evidence="3" id="KW-0964">Secreted</keyword>
<keyword evidence="16" id="KW-1185">Reference proteome</keyword>
<dbReference type="PRINTS" id="PR00723">
    <property type="entry name" value="SUBTILISIN"/>
</dbReference>
<dbReference type="GO" id="GO:0004252">
    <property type="term" value="F:serine-type endopeptidase activity"/>
    <property type="evidence" value="ECO:0007669"/>
    <property type="project" value="UniProtKB-UniRule"/>
</dbReference>
<dbReference type="Pfam" id="PF06280">
    <property type="entry name" value="fn3_5"/>
    <property type="match status" value="1"/>
</dbReference>
<dbReference type="InterPro" id="IPR023828">
    <property type="entry name" value="Peptidase_S8_Ser-AS"/>
</dbReference>
<dbReference type="GO" id="GO:0006508">
    <property type="term" value="P:proteolysis"/>
    <property type="evidence" value="ECO:0007669"/>
    <property type="project" value="UniProtKB-KW"/>
</dbReference>
<feature type="active site" description="Charge relay system" evidence="8 9">
    <location>
        <position position="206"/>
    </location>
</feature>
<dbReference type="Gene3D" id="3.40.50.200">
    <property type="entry name" value="Peptidase S8/S53 domain"/>
    <property type="match status" value="1"/>
</dbReference>
<dbReference type="PROSITE" id="PS00138">
    <property type="entry name" value="SUBTILASE_SER"/>
    <property type="match status" value="1"/>
</dbReference>
<evidence type="ECO:0000313" key="15">
    <source>
        <dbReference type="EMBL" id="ORZ20206.1"/>
    </source>
</evidence>
<reference evidence="15 16" key="1">
    <citation type="submission" date="2016-07" db="EMBL/GenBank/DDBJ databases">
        <title>Pervasive Adenine N6-methylation of Active Genes in Fungi.</title>
        <authorList>
            <consortium name="DOE Joint Genome Institute"/>
            <person name="Mondo S.J."/>
            <person name="Dannebaum R.O."/>
            <person name="Kuo R.C."/>
            <person name="Labutti K."/>
            <person name="Haridas S."/>
            <person name="Kuo A."/>
            <person name="Salamov A."/>
            <person name="Ahrendt S.R."/>
            <person name="Lipzen A."/>
            <person name="Sullivan W."/>
            <person name="Andreopoulos W.B."/>
            <person name="Clum A."/>
            <person name="Lindquist E."/>
            <person name="Daum C."/>
            <person name="Ramamoorthy G.K."/>
            <person name="Gryganskyi A."/>
            <person name="Culley D."/>
            <person name="Magnuson J.K."/>
            <person name="James T.Y."/>
            <person name="O'Malley M.A."/>
            <person name="Stajich J.E."/>
            <person name="Spatafora J.W."/>
            <person name="Visel A."/>
            <person name="Grigoriev I.V."/>
        </authorList>
    </citation>
    <scope>NUCLEOTIDE SEQUENCE [LARGE SCALE GENOMIC DNA]</scope>
    <source>
        <strain evidence="15 16">NRRL 1336</strain>
    </source>
</reference>
<dbReference type="PANTHER" id="PTHR43806">
    <property type="entry name" value="PEPTIDASE S8"/>
    <property type="match status" value="1"/>
</dbReference>
<sequence length="994" mass="108836">MDSGGPHSSSIKFGNHRHHQVSAEDHYPRNYKRQAIPNTYLLEYVDNTNLPKHHLRVMSLLAPITQAMKVRQVYNNSKIFSGMSVQFNSEHHVRTFSKLLDLHPHSIIDLSSTSPLPTTKRKKSRLNRRAVANNPWVKAIYPIYQVPRPEWIAFDSDSNANNVMSSTFASSPVLPQRPFDDHSSQIQSVHEKLGITGKDVTVCLLDSGVDYHHPALGGGFGPGYKVKYGANIVDPSEDDKVIGHHLGPDDPMDPCPANGHGTHVAGIIAGMDEKMRFSGVAPNASLGMWRIFGCESGASEDTVIQGLTLAQQAGCNIINLSLGVQSAWSEDAMAVVAERLTQQGVIVVTVAGNQGSGGAFLQNTPGTGKHVVSVASLDNTFYPSKLLDIDSIPDESFVYELSSTTNTFPDGILMTLFNLSGIPTDACDNNLRSLHGSETIKGNILLAQRGGCTFDEKANNAHQQLGAVAILIYDANNLSDGVGTMDTFPLQTYNNTIPVASIPRSLAQRLYQKNSSLPLLPSRISFFPELVDEMMESALEVSSFSSVGPSYELDLKPNIAGIGGQIYSTLPLHLKNSGVFEKGWGIRSGTSMAAPHVAGAMALLLEAFRQNQQIKDHGFYLVEHMQNHAKIPMKISGNMNIPDHPLLQGAGLVQPFDAITNPIHITPSQISFNDTASTSDYKTCTLEISNYGFEPVTLTVEHLPSRSVDPYMPKSNHTAGLNHFTLLEPIGRGNKKVSLTFSHPSLTLDPGQTIAVQVQVKLPPDQSVYDYQMYGGYIQWKSASEKNQTVVQASVPYFGVLGALHDLPIFDDGFPYLSSSQNLSAVYTGADVFTFALGGVSSKNETNLVEDNKNEDKEDELKLSSKVQQPQQNASTEKPIVICRLLTATREIQAEIIQKQQHQDQKNADASPMVVGTIPNFPVVYWEGNRRKSEEYYRQFEWDGQVQTTPGLGAPKQRVGAGTFAIRMRALRLLGNHDNPKDWETWTSGPIVVK</sequence>
<dbReference type="InterPro" id="IPR046450">
    <property type="entry name" value="PA_dom_sf"/>
</dbReference>
<dbReference type="OrthoDB" id="10256524at2759"/>
<protein>
    <submittedName>
        <fullName evidence="15">Peptidase S8/S53 domain-containing protein</fullName>
    </submittedName>
</protein>
<keyword evidence="4 9" id="KW-0645">Protease</keyword>
<evidence type="ECO:0000259" key="12">
    <source>
        <dbReference type="Pfam" id="PF00082"/>
    </source>
</evidence>
<dbReference type="PROSITE" id="PS00136">
    <property type="entry name" value="SUBTILASE_ASP"/>
    <property type="match status" value="1"/>
</dbReference>
<feature type="compositionally biased region" description="Basic and acidic residues" evidence="11">
    <location>
        <begin position="850"/>
        <end position="863"/>
    </location>
</feature>
<dbReference type="InterPro" id="IPR003137">
    <property type="entry name" value="PA_domain"/>
</dbReference>
<dbReference type="CDD" id="cd00538">
    <property type="entry name" value="PA"/>
    <property type="match status" value="1"/>
</dbReference>
<evidence type="ECO:0000256" key="2">
    <source>
        <dbReference type="ARBA" id="ARBA00022512"/>
    </source>
</evidence>
<dbReference type="STRING" id="90262.A0A1X2IR39"/>
<evidence type="ECO:0000256" key="10">
    <source>
        <dbReference type="RuleBase" id="RU003355"/>
    </source>
</evidence>
<evidence type="ECO:0000259" key="14">
    <source>
        <dbReference type="Pfam" id="PF06280"/>
    </source>
</evidence>
<evidence type="ECO:0000256" key="3">
    <source>
        <dbReference type="ARBA" id="ARBA00022525"/>
    </source>
</evidence>
<dbReference type="InterPro" id="IPR010435">
    <property type="entry name" value="C5a/SBT2-like_Fn3"/>
</dbReference>
<evidence type="ECO:0000256" key="7">
    <source>
        <dbReference type="ARBA" id="ARBA00022825"/>
    </source>
</evidence>
<dbReference type="InterPro" id="IPR015500">
    <property type="entry name" value="Peptidase_S8_subtilisin-rel"/>
</dbReference>
<dbReference type="InterPro" id="IPR050131">
    <property type="entry name" value="Peptidase_S8_subtilisin-like"/>
</dbReference>
<keyword evidence="5" id="KW-0732">Signal</keyword>
<organism evidence="15 16">
    <name type="scientific">Absidia repens</name>
    <dbReference type="NCBI Taxonomy" id="90262"/>
    <lineage>
        <taxon>Eukaryota</taxon>
        <taxon>Fungi</taxon>
        <taxon>Fungi incertae sedis</taxon>
        <taxon>Mucoromycota</taxon>
        <taxon>Mucoromycotina</taxon>
        <taxon>Mucoromycetes</taxon>
        <taxon>Mucorales</taxon>
        <taxon>Cunninghamellaceae</taxon>
        <taxon>Absidia</taxon>
    </lineage>
</organism>
<dbReference type="Gene3D" id="3.50.30.30">
    <property type="match status" value="1"/>
</dbReference>
<dbReference type="InterPro" id="IPR022398">
    <property type="entry name" value="Peptidase_S8_His-AS"/>
</dbReference>
<dbReference type="InterPro" id="IPR023827">
    <property type="entry name" value="Peptidase_S8_Asp-AS"/>
</dbReference>
<dbReference type="InterPro" id="IPR034187">
    <property type="entry name" value="Peptidases_S8_5"/>
</dbReference>
<dbReference type="InterPro" id="IPR036852">
    <property type="entry name" value="Peptidase_S8/S53_dom_sf"/>
</dbReference>
<evidence type="ECO:0000256" key="8">
    <source>
        <dbReference type="PIRSR" id="PIRSR615500-1"/>
    </source>
</evidence>
<dbReference type="GO" id="GO:0005615">
    <property type="term" value="C:extracellular space"/>
    <property type="evidence" value="ECO:0007669"/>
    <property type="project" value="TreeGrafter"/>
</dbReference>
<keyword evidence="2" id="KW-0134">Cell wall</keyword>
<feature type="region of interest" description="Disordered" evidence="11">
    <location>
        <begin position="1"/>
        <end position="26"/>
    </location>
</feature>
<dbReference type="SUPFAM" id="SSF52025">
    <property type="entry name" value="PA domain"/>
    <property type="match status" value="1"/>
</dbReference>
<evidence type="ECO:0000259" key="13">
    <source>
        <dbReference type="Pfam" id="PF02225"/>
    </source>
</evidence>
<evidence type="ECO:0000256" key="9">
    <source>
        <dbReference type="PROSITE-ProRule" id="PRU01240"/>
    </source>
</evidence>
<keyword evidence="7 9" id="KW-0720">Serine protease</keyword>
<evidence type="ECO:0000313" key="16">
    <source>
        <dbReference type="Proteomes" id="UP000193560"/>
    </source>
</evidence>
<dbReference type="Pfam" id="PF00082">
    <property type="entry name" value="Peptidase_S8"/>
    <property type="match status" value="1"/>
</dbReference>
<feature type="domain" description="C5a peptidase/Subtilisin-like protease SBT2-like Fn3-like" evidence="14">
    <location>
        <begin position="670"/>
        <end position="797"/>
    </location>
</feature>
<dbReference type="Proteomes" id="UP000193560">
    <property type="component" value="Unassembled WGS sequence"/>
</dbReference>
<accession>A0A1X2IR39</accession>
<evidence type="ECO:0000256" key="6">
    <source>
        <dbReference type="ARBA" id="ARBA00022801"/>
    </source>
</evidence>
<dbReference type="PROSITE" id="PS00137">
    <property type="entry name" value="SUBTILASE_HIS"/>
    <property type="match status" value="1"/>
</dbReference>
<evidence type="ECO:0000256" key="11">
    <source>
        <dbReference type="SAM" id="MobiDB-lite"/>
    </source>
</evidence>
<dbReference type="PANTHER" id="PTHR43806:SF66">
    <property type="entry name" value="SERIN ENDOPEPTIDASE"/>
    <property type="match status" value="1"/>
</dbReference>